<dbReference type="EMBL" id="JARYZI010000004">
    <property type="protein sequence ID" value="MDH8678178.1"/>
    <property type="molecule type" value="Genomic_DNA"/>
</dbReference>
<dbReference type="SUPFAM" id="SSF109604">
    <property type="entry name" value="HD-domain/PDEase-like"/>
    <property type="match status" value="1"/>
</dbReference>
<keyword evidence="4" id="KW-1185">Reference proteome</keyword>
<name>A0ABT6NCQ7_9FIRM</name>
<dbReference type="Pfam" id="PF08668">
    <property type="entry name" value="HDOD"/>
    <property type="match status" value="1"/>
</dbReference>
<accession>A0ABT6NCQ7</accession>
<sequence>MFIARQPIFNRKMEVFGYELLFRAGSDSKGFDGISSSHATASVIGGLFESGIDQIVDDKRAFINFDAEFINSDLPELIESHRLIIEVLEDVEVDEQLIERIKSLKFKGYRIALDDFVESYDDYPLVPFADIIKYDLMATPLSTLESTVIKALKNGKILLAEKIETEVEFIQAKEMGFTLFQGYFFSKPSIIGKPSSKATTKAQYSRIINELKKDEPSYQVLAEIIEKDVNLAYRVMRVISSRAGDDLVYSIKRALTYMGLKEIERWINILMIQELGDHKPKELMNMSLIRTKFAETIAIQSGMRNIKHEASMMGLFSTIDAMLDQNMEEALMDISLPNSIKDSLIKHKGVLMPIFQLVSAYEKGEWDITEELTKRMKLDEDQLFDAYVDAVSWARETVNLMYKI</sequence>
<dbReference type="SMART" id="SM00052">
    <property type="entry name" value="EAL"/>
    <property type="match status" value="1"/>
</dbReference>
<evidence type="ECO:0000259" key="2">
    <source>
        <dbReference type="PROSITE" id="PS51833"/>
    </source>
</evidence>
<dbReference type="Gene3D" id="3.20.20.450">
    <property type="entry name" value="EAL domain"/>
    <property type="match status" value="1"/>
</dbReference>
<dbReference type="InterPro" id="IPR052340">
    <property type="entry name" value="RNase_Y/CdgJ"/>
</dbReference>
<dbReference type="PROSITE" id="PS51833">
    <property type="entry name" value="HDOD"/>
    <property type="match status" value="1"/>
</dbReference>
<protein>
    <submittedName>
        <fullName evidence="3">EAL domain-containing protein</fullName>
    </submittedName>
</protein>
<dbReference type="PROSITE" id="PS50883">
    <property type="entry name" value="EAL"/>
    <property type="match status" value="1"/>
</dbReference>
<dbReference type="PIRSF" id="PIRSF003180">
    <property type="entry name" value="DiGMPpdiest_YuxH"/>
    <property type="match status" value="1"/>
</dbReference>
<dbReference type="Pfam" id="PF00563">
    <property type="entry name" value="EAL"/>
    <property type="match status" value="1"/>
</dbReference>
<dbReference type="RefSeq" id="WP_281094006.1">
    <property type="nucleotide sequence ID" value="NZ_JARYZI010000004.1"/>
</dbReference>
<dbReference type="InterPro" id="IPR001633">
    <property type="entry name" value="EAL_dom"/>
</dbReference>
<dbReference type="PANTHER" id="PTHR33525">
    <property type="match status" value="1"/>
</dbReference>
<dbReference type="PANTHER" id="PTHR33525:SF4">
    <property type="entry name" value="CYCLIC DI-GMP PHOSPHODIESTERASE CDGJ"/>
    <property type="match status" value="1"/>
</dbReference>
<organism evidence="3 4">
    <name type="scientific">Fusibacter bizertensis</name>
    <dbReference type="NCBI Taxonomy" id="1488331"/>
    <lineage>
        <taxon>Bacteria</taxon>
        <taxon>Bacillati</taxon>
        <taxon>Bacillota</taxon>
        <taxon>Clostridia</taxon>
        <taxon>Eubacteriales</taxon>
        <taxon>Eubacteriales Family XII. Incertae Sedis</taxon>
        <taxon>Fusibacter</taxon>
    </lineage>
</organism>
<dbReference type="InterPro" id="IPR035919">
    <property type="entry name" value="EAL_sf"/>
</dbReference>
<dbReference type="Gene3D" id="1.10.3210.10">
    <property type="entry name" value="Hypothetical protein af1432"/>
    <property type="match status" value="1"/>
</dbReference>
<evidence type="ECO:0000313" key="4">
    <source>
        <dbReference type="Proteomes" id="UP001158045"/>
    </source>
</evidence>
<feature type="domain" description="EAL" evidence="1">
    <location>
        <begin position="1"/>
        <end position="202"/>
    </location>
</feature>
<evidence type="ECO:0000259" key="1">
    <source>
        <dbReference type="PROSITE" id="PS50883"/>
    </source>
</evidence>
<dbReference type="InterPro" id="IPR014408">
    <property type="entry name" value="dGMP_Pdiesterase_EAL/HD-GYP"/>
</dbReference>
<dbReference type="InterPro" id="IPR013976">
    <property type="entry name" value="HDOD"/>
</dbReference>
<comment type="caution">
    <text evidence="3">The sequence shown here is derived from an EMBL/GenBank/DDBJ whole genome shotgun (WGS) entry which is preliminary data.</text>
</comment>
<dbReference type="SUPFAM" id="SSF141868">
    <property type="entry name" value="EAL domain-like"/>
    <property type="match status" value="1"/>
</dbReference>
<reference evidence="3 4" key="1">
    <citation type="submission" date="2023-04" db="EMBL/GenBank/DDBJ databases">
        <title>Fusibacter bizertensis strain WBS, isolated from littoral bottom sediments of the Arctic seas - biochemical and genomic analysis.</title>
        <authorList>
            <person name="Brioukhanov A.L."/>
        </authorList>
    </citation>
    <scope>NUCLEOTIDE SEQUENCE [LARGE SCALE GENOMIC DNA]</scope>
    <source>
        <strain evidence="3 4">WBS</strain>
    </source>
</reference>
<dbReference type="Proteomes" id="UP001158045">
    <property type="component" value="Unassembled WGS sequence"/>
</dbReference>
<proteinExistence type="predicted"/>
<gene>
    <name evidence="3" type="ORF">QE109_08465</name>
</gene>
<feature type="domain" description="HDOD" evidence="2">
    <location>
        <begin position="197"/>
        <end position="382"/>
    </location>
</feature>
<evidence type="ECO:0000313" key="3">
    <source>
        <dbReference type="EMBL" id="MDH8678178.1"/>
    </source>
</evidence>